<evidence type="ECO:0000313" key="3">
    <source>
        <dbReference type="Proteomes" id="UP000620124"/>
    </source>
</evidence>
<dbReference type="EMBL" id="JACAZI010000002">
    <property type="protein sequence ID" value="KAF7368315.1"/>
    <property type="molecule type" value="Genomic_DNA"/>
</dbReference>
<reference evidence="2" key="1">
    <citation type="submission" date="2020-05" db="EMBL/GenBank/DDBJ databases">
        <title>Mycena genomes resolve the evolution of fungal bioluminescence.</title>
        <authorList>
            <person name="Tsai I.J."/>
        </authorList>
    </citation>
    <scope>NUCLEOTIDE SEQUENCE</scope>
    <source>
        <strain evidence="2">CCC161011</strain>
    </source>
</reference>
<feature type="region of interest" description="Disordered" evidence="1">
    <location>
        <begin position="306"/>
        <end position="349"/>
    </location>
</feature>
<proteinExistence type="predicted"/>
<evidence type="ECO:0000256" key="1">
    <source>
        <dbReference type="SAM" id="MobiDB-lite"/>
    </source>
</evidence>
<dbReference type="OrthoDB" id="3067921at2759"/>
<gene>
    <name evidence="2" type="ORF">MVEN_00152800</name>
</gene>
<sequence>MAHWMVRVNAEKPPHAIHGIRGQGIEISRWPHDPQWVIPFAFRPSKVHPRKENFRVDEDNLSTLRAEGRERAQRWRTAIKQAGVPDGASWRLVKREVSPTGSAPAVARVHAAGHMITHVNPSPPPTLTFEQLQEYFTHSTNAFIHRDELNHIRNYKLYHEQRLSALKVLKSDPPTGTVSRKTLEFFQTHHDGAIQHLRRREKAAQHNIAGHSAEETALWLSFGFDPPAEDALRLHHATTVEHTGAVQTSPVDEQGTDFGTSAAPVEVPTEPGSPVAEPEADDQNSSRVRYIRETLTAVLGQTKSKTCPEISAKKPAEEITASSPGESYAHPLLGRPRKSRSLPVEGTKA</sequence>
<accession>A0A8H6Z2W6</accession>
<dbReference type="Proteomes" id="UP000620124">
    <property type="component" value="Unassembled WGS sequence"/>
</dbReference>
<name>A0A8H6Z2W6_9AGAR</name>
<feature type="region of interest" description="Disordered" evidence="1">
    <location>
        <begin position="243"/>
        <end position="286"/>
    </location>
</feature>
<organism evidence="2 3">
    <name type="scientific">Mycena venus</name>
    <dbReference type="NCBI Taxonomy" id="2733690"/>
    <lineage>
        <taxon>Eukaryota</taxon>
        <taxon>Fungi</taxon>
        <taxon>Dikarya</taxon>
        <taxon>Basidiomycota</taxon>
        <taxon>Agaricomycotina</taxon>
        <taxon>Agaricomycetes</taxon>
        <taxon>Agaricomycetidae</taxon>
        <taxon>Agaricales</taxon>
        <taxon>Marasmiineae</taxon>
        <taxon>Mycenaceae</taxon>
        <taxon>Mycena</taxon>
    </lineage>
</organism>
<keyword evidence="3" id="KW-1185">Reference proteome</keyword>
<comment type="caution">
    <text evidence="2">The sequence shown here is derived from an EMBL/GenBank/DDBJ whole genome shotgun (WGS) entry which is preliminary data.</text>
</comment>
<evidence type="ECO:0000313" key="2">
    <source>
        <dbReference type="EMBL" id="KAF7368315.1"/>
    </source>
</evidence>
<protein>
    <submittedName>
        <fullName evidence="2">Uncharacterized protein</fullName>
    </submittedName>
</protein>
<dbReference type="AlphaFoldDB" id="A0A8H6Z2W6"/>